<evidence type="ECO:0000313" key="3">
    <source>
        <dbReference type="Proteomes" id="UP000324252"/>
    </source>
</evidence>
<dbReference type="NCBIfam" id="NF009435">
    <property type="entry name" value="PRK12794.1"/>
    <property type="match status" value="1"/>
</dbReference>
<name>A0A1H0EBW2_9RHOB</name>
<dbReference type="OrthoDB" id="9808944at2"/>
<keyword evidence="2" id="KW-0969">Cilium</keyword>
<dbReference type="RefSeq" id="WP_149787280.1">
    <property type="nucleotide sequence ID" value="NZ_FNIO01000002.1"/>
</dbReference>
<dbReference type="EMBL" id="FQZZ01000006">
    <property type="protein sequence ID" value="SHK54451.1"/>
    <property type="molecule type" value="Genomic_DNA"/>
</dbReference>
<protein>
    <submittedName>
        <fullName evidence="2">Flagellar protein FlaF</fullName>
    </submittedName>
</protein>
<dbReference type="AlphaFoldDB" id="A0A1H0EBW2"/>
<evidence type="ECO:0000256" key="1">
    <source>
        <dbReference type="SAM" id="MobiDB-lite"/>
    </source>
</evidence>
<dbReference type="Pfam" id="PF07309">
    <property type="entry name" value="FlaF"/>
    <property type="match status" value="1"/>
</dbReference>
<dbReference type="InterPro" id="IPR010845">
    <property type="entry name" value="FlaF"/>
</dbReference>
<gene>
    <name evidence="2" type="ORF">SAMN05444142_106130</name>
</gene>
<feature type="region of interest" description="Disordered" evidence="1">
    <location>
        <begin position="1"/>
        <end position="22"/>
    </location>
</feature>
<proteinExistence type="predicted"/>
<dbReference type="GO" id="GO:0044781">
    <property type="term" value="P:bacterial-type flagellum organization"/>
    <property type="evidence" value="ECO:0007669"/>
    <property type="project" value="InterPro"/>
</dbReference>
<evidence type="ECO:0000313" key="2">
    <source>
        <dbReference type="EMBL" id="SHK54451.1"/>
    </source>
</evidence>
<dbReference type="Proteomes" id="UP000324252">
    <property type="component" value="Unassembled WGS sequence"/>
</dbReference>
<keyword evidence="2" id="KW-0966">Cell projection</keyword>
<keyword evidence="2" id="KW-0282">Flagellum</keyword>
<reference evidence="2 3" key="1">
    <citation type="submission" date="2016-11" db="EMBL/GenBank/DDBJ databases">
        <authorList>
            <person name="Varghese N."/>
            <person name="Submissions S."/>
        </authorList>
    </citation>
    <scope>NUCLEOTIDE SEQUENCE [LARGE SCALE GENOMIC DNA]</scope>
    <source>
        <strain evidence="2 3">DSM 29620</strain>
    </source>
</reference>
<accession>A0A1H0EBW2</accession>
<keyword evidence="3" id="KW-1185">Reference proteome</keyword>
<organism evidence="2 3">
    <name type="scientific">Lutimaribacter pacificus</name>
    <dbReference type="NCBI Taxonomy" id="391948"/>
    <lineage>
        <taxon>Bacteria</taxon>
        <taxon>Pseudomonadati</taxon>
        <taxon>Pseudomonadota</taxon>
        <taxon>Alphaproteobacteria</taxon>
        <taxon>Rhodobacterales</taxon>
        <taxon>Roseobacteraceae</taxon>
        <taxon>Lutimaribacter</taxon>
    </lineage>
</organism>
<sequence length="125" mass="13903">MNSQRQAQRAYQSTQTPIRTPRSTEYEAFARITHRLASTARQGKAGFAALADALHENRRLWTVLAAAVADDENALPHDLRARLFYLAEFTDTHSRKVLRGQATVAPLIEVNTAVMRGLKTEGAAR</sequence>